<dbReference type="RefSeq" id="XP_067921332.1">
    <property type="nucleotide sequence ID" value="XM_068066694.1"/>
</dbReference>
<dbReference type="CDD" id="cd02947">
    <property type="entry name" value="TRX_family"/>
    <property type="match status" value="1"/>
</dbReference>
<dbReference type="OrthoDB" id="2121326at2759"/>
<feature type="domain" description="Thioredoxin" evidence="3">
    <location>
        <begin position="162"/>
        <end position="266"/>
    </location>
</feature>
<dbReference type="PANTHER" id="PTHR46115">
    <property type="entry name" value="THIOREDOXIN-LIKE PROTEIN 1"/>
    <property type="match status" value="1"/>
</dbReference>
<evidence type="ECO:0000256" key="1">
    <source>
        <dbReference type="ARBA" id="ARBA00023157"/>
    </source>
</evidence>
<dbReference type="Gene3D" id="3.40.30.10">
    <property type="entry name" value="Glutaredoxin"/>
    <property type="match status" value="1"/>
</dbReference>
<evidence type="ECO:0000313" key="5">
    <source>
        <dbReference type="Proteomes" id="UP000221165"/>
    </source>
</evidence>
<dbReference type="PROSITE" id="PS51257">
    <property type="entry name" value="PROKAR_LIPOPROTEIN"/>
    <property type="match status" value="1"/>
</dbReference>
<dbReference type="InterPro" id="IPR013766">
    <property type="entry name" value="Thioredoxin_domain"/>
</dbReference>
<dbReference type="VEuPathDB" id="ToxoDB:CSUI_006538"/>
<dbReference type="PRINTS" id="PR00421">
    <property type="entry name" value="THIOREDOXIN"/>
</dbReference>
<protein>
    <submittedName>
        <fullName evidence="4">Thioredoxin-like protein tlp1</fullName>
    </submittedName>
</protein>
<reference evidence="4 5" key="1">
    <citation type="journal article" date="2017" name="Int. J. Parasitol.">
        <title>The genome of the protozoan parasite Cystoisospora suis and a reverse vaccinology approach to identify vaccine candidates.</title>
        <authorList>
            <person name="Palmieri N."/>
            <person name="Shrestha A."/>
            <person name="Ruttkowski B."/>
            <person name="Beck T."/>
            <person name="Vogl C."/>
            <person name="Tomley F."/>
            <person name="Blake D.P."/>
            <person name="Joachim A."/>
        </authorList>
    </citation>
    <scope>NUCLEOTIDE SEQUENCE [LARGE SCALE GENOMIC DNA]</scope>
    <source>
        <strain evidence="4 5">Wien I</strain>
    </source>
</reference>
<evidence type="ECO:0000259" key="3">
    <source>
        <dbReference type="PROSITE" id="PS51352"/>
    </source>
</evidence>
<proteinExistence type="predicted"/>
<evidence type="ECO:0000256" key="2">
    <source>
        <dbReference type="SAM" id="MobiDB-lite"/>
    </source>
</evidence>
<evidence type="ECO:0000313" key="4">
    <source>
        <dbReference type="EMBL" id="PHJ19634.1"/>
    </source>
</evidence>
<feature type="region of interest" description="Disordered" evidence="2">
    <location>
        <begin position="158"/>
        <end position="177"/>
    </location>
</feature>
<feature type="compositionally biased region" description="Basic and acidic residues" evidence="2">
    <location>
        <begin position="158"/>
        <end position="172"/>
    </location>
</feature>
<dbReference type="EMBL" id="MIGC01003314">
    <property type="protein sequence ID" value="PHJ19634.1"/>
    <property type="molecule type" value="Genomic_DNA"/>
</dbReference>
<sequence length="266" mass="29257">MAGGRLRQQAVTLASSSSSCFSSPFREKPFLSHHHHHFLRSSSPSTHASFPYRPLAWSGVHTPQMSKTVGTSGNVIMRFMQPAAPGAKVHLLPSLQGFPHSSSSHASSPFSLLSLTSPLSPSSKAFAGPTDCHTQQYRTLVTKIKSSSDFSSLIKEGHIHSQRAGKEEEEGKGSSSSVEGVVEYPKLKIVQFSASWCFPCKQISPVVEKWSGKIPSEEVQFFHVDIDECQDLAEEYDISSVPTFLFFKDGKQIKQVTGETETRQKE</sequence>
<name>A0A2C6KTS3_9APIC</name>
<dbReference type="AlphaFoldDB" id="A0A2C6KTS3"/>
<dbReference type="GeneID" id="94429905"/>
<gene>
    <name evidence="4" type="ORF">CSUI_006538</name>
</gene>
<dbReference type="SUPFAM" id="SSF52833">
    <property type="entry name" value="Thioredoxin-like"/>
    <property type="match status" value="1"/>
</dbReference>
<dbReference type="Proteomes" id="UP000221165">
    <property type="component" value="Unassembled WGS sequence"/>
</dbReference>
<organism evidence="4 5">
    <name type="scientific">Cystoisospora suis</name>
    <dbReference type="NCBI Taxonomy" id="483139"/>
    <lineage>
        <taxon>Eukaryota</taxon>
        <taxon>Sar</taxon>
        <taxon>Alveolata</taxon>
        <taxon>Apicomplexa</taxon>
        <taxon>Conoidasida</taxon>
        <taxon>Coccidia</taxon>
        <taxon>Eucoccidiorida</taxon>
        <taxon>Eimeriorina</taxon>
        <taxon>Sarcocystidae</taxon>
        <taxon>Cystoisospora</taxon>
    </lineage>
</organism>
<keyword evidence="1" id="KW-1015">Disulfide bond</keyword>
<dbReference type="Pfam" id="PF00085">
    <property type="entry name" value="Thioredoxin"/>
    <property type="match status" value="1"/>
</dbReference>
<dbReference type="PROSITE" id="PS51352">
    <property type="entry name" value="THIOREDOXIN_2"/>
    <property type="match status" value="1"/>
</dbReference>
<keyword evidence="5" id="KW-1185">Reference proteome</keyword>
<comment type="caution">
    <text evidence="4">The sequence shown here is derived from an EMBL/GenBank/DDBJ whole genome shotgun (WGS) entry which is preliminary data.</text>
</comment>
<accession>A0A2C6KTS3</accession>
<dbReference type="InterPro" id="IPR036249">
    <property type="entry name" value="Thioredoxin-like_sf"/>
</dbReference>